<dbReference type="Pfam" id="PF18119">
    <property type="entry name" value="RIG-I_C"/>
    <property type="match status" value="1"/>
</dbReference>
<dbReference type="CDD" id="cd08336">
    <property type="entry name" value="DED_FADD"/>
    <property type="match status" value="1"/>
</dbReference>
<dbReference type="EnsemblMetazoa" id="XM_038188588.1">
    <property type="protein sequence ID" value="XP_038044516.1"/>
    <property type="gene ID" value="LOC119719217"/>
</dbReference>
<proteinExistence type="inferred from homology"/>
<evidence type="ECO:0000256" key="7">
    <source>
        <dbReference type="ARBA" id="ARBA00022741"/>
    </source>
</evidence>
<feature type="domain" description="DED" evidence="18">
    <location>
        <begin position="13"/>
        <end position="90"/>
    </location>
</feature>
<feature type="region of interest" description="Disordered" evidence="17">
    <location>
        <begin position="217"/>
        <end position="439"/>
    </location>
</feature>
<dbReference type="RefSeq" id="XP_038044516.1">
    <property type="nucleotide sequence ID" value="XM_038188588.1"/>
</dbReference>
<feature type="domain" description="Helicase C-terminal" evidence="20">
    <location>
        <begin position="833"/>
        <end position="991"/>
    </location>
</feature>
<dbReference type="Proteomes" id="UP000887568">
    <property type="component" value="Unplaced"/>
</dbReference>
<feature type="compositionally biased region" description="Low complexity" evidence="17">
    <location>
        <begin position="365"/>
        <end position="378"/>
    </location>
</feature>
<evidence type="ECO:0000256" key="2">
    <source>
        <dbReference type="ARBA" id="ARBA00006866"/>
    </source>
</evidence>
<dbReference type="SUPFAM" id="SSF52540">
    <property type="entry name" value="P-loop containing nucleoside triphosphate hydrolases"/>
    <property type="match status" value="1"/>
</dbReference>
<evidence type="ECO:0000259" key="18">
    <source>
        <dbReference type="PROSITE" id="PS50168"/>
    </source>
</evidence>
<comment type="similarity">
    <text evidence="2">Belongs to the helicase family. RLR subfamily.</text>
</comment>
<dbReference type="SMART" id="SM00490">
    <property type="entry name" value="HELICc"/>
    <property type="match status" value="1"/>
</dbReference>
<feature type="domain" description="Helicase ATP-binding" evidence="19">
    <location>
        <begin position="476"/>
        <end position="664"/>
    </location>
</feature>
<comment type="subcellular location">
    <subcellularLocation>
        <location evidence="1">Cytoplasm</location>
    </subcellularLocation>
</comment>
<dbReference type="GO" id="GO:0051607">
    <property type="term" value="P:defense response to virus"/>
    <property type="evidence" value="ECO:0007669"/>
    <property type="project" value="UniProtKB-KW"/>
</dbReference>
<dbReference type="InterPro" id="IPR014001">
    <property type="entry name" value="Helicase_ATP-bd"/>
</dbReference>
<keyword evidence="16" id="KW-0175">Coiled coil</keyword>
<evidence type="ECO:0000256" key="15">
    <source>
        <dbReference type="ARBA" id="ARBA00049390"/>
    </source>
</evidence>
<keyword evidence="6" id="KW-0479">Metal-binding</keyword>
<dbReference type="Gene3D" id="3.40.50.300">
    <property type="entry name" value="P-loop containing nucleotide triphosphate hydrolases"/>
    <property type="match status" value="2"/>
</dbReference>
<evidence type="ECO:0000259" key="21">
    <source>
        <dbReference type="PROSITE" id="PS51789"/>
    </source>
</evidence>
<dbReference type="EC" id="3.6.4.13" evidence="3"/>
<dbReference type="InterPro" id="IPR001875">
    <property type="entry name" value="DED_dom"/>
</dbReference>
<keyword evidence="23" id="KW-1185">Reference proteome</keyword>
<feature type="compositionally biased region" description="Low complexity" evidence="17">
    <location>
        <begin position="146"/>
        <end position="159"/>
    </location>
</feature>
<evidence type="ECO:0000256" key="14">
    <source>
        <dbReference type="ARBA" id="ARBA00023118"/>
    </source>
</evidence>
<reference evidence="22" key="1">
    <citation type="submission" date="2022-11" db="UniProtKB">
        <authorList>
            <consortium name="EnsemblMetazoa"/>
        </authorList>
    </citation>
    <scope>IDENTIFICATION</scope>
</reference>
<keyword evidence="8" id="KW-0378">Hydrolase</keyword>
<dbReference type="GO" id="GO:0046872">
    <property type="term" value="F:metal ion binding"/>
    <property type="evidence" value="ECO:0007669"/>
    <property type="project" value="UniProtKB-KW"/>
</dbReference>
<evidence type="ECO:0000256" key="10">
    <source>
        <dbReference type="ARBA" id="ARBA00022833"/>
    </source>
</evidence>
<dbReference type="PROSITE" id="PS51192">
    <property type="entry name" value="HELICASE_ATP_BIND_1"/>
    <property type="match status" value="1"/>
</dbReference>
<keyword evidence="4" id="KW-0963">Cytoplasm</keyword>
<feature type="compositionally biased region" description="Polar residues" evidence="17">
    <location>
        <begin position="167"/>
        <end position="196"/>
    </location>
</feature>
<evidence type="ECO:0000256" key="12">
    <source>
        <dbReference type="ARBA" id="ARBA00022859"/>
    </source>
</evidence>
<feature type="compositionally biased region" description="Polar residues" evidence="17">
    <location>
        <begin position="400"/>
        <end position="412"/>
    </location>
</feature>
<dbReference type="GO" id="GO:0042981">
    <property type="term" value="P:regulation of apoptotic process"/>
    <property type="evidence" value="ECO:0007669"/>
    <property type="project" value="InterPro"/>
</dbReference>
<keyword evidence="12" id="KW-0391">Immunity</keyword>
<dbReference type="OrthoDB" id="416741at2759"/>
<dbReference type="Pfam" id="PF04851">
    <property type="entry name" value="ResIII"/>
    <property type="match status" value="1"/>
</dbReference>
<dbReference type="Pfam" id="PF00271">
    <property type="entry name" value="Helicase_C"/>
    <property type="match status" value="1"/>
</dbReference>
<comment type="catalytic activity">
    <reaction evidence="15">
        <text>ATP + H2O = ADP + phosphate + H(+)</text>
        <dbReference type="Rhea" id="RHEA:13065"/>
        <dbReference type="ChEBI" id="CHEBI:15377"/>
        <dbReference type="ChEBI" id="CHEBI:15378"/>
        <dbReference type="ChEBI" id="CHEBI:30616"/>
        <dbReference type="ChEBI" id="CHEBI:43474"/>
        <dbReference type="ChEBI" id="CHEBI:456216"/>
        <dbReference type="EC" id="3.6.4.13"/>
    </reaction>
    <physiologicalReaction direction="left-to-right" evidence="15">
        <dbReference type="Rhea" id="RHEA:13066"/>
    </physiologicalReaction>
</comment>
<dbReference type="OMA" id="VYMYLYE"/>
<keyword evidence="9" id="KW-0347">Helicase</keyword>
<dbReference type="GO" id="GO:0016787">
    <property type="term" value="F:hydrolase activity"/>
    <property type="evidence" value="ECO:0007669"/>
    <property type="project" value="UniProtKB-KW"/>
</dbReference>
<dbReference type="Pfam" id="PF01335">
    <property type="entry name" value="DED"/>
    <property type="match status" value="1"/>
</dbReference>
<evidence type="ECO:0000259" key="20">
    <source>
        <dbReference type="PROSITE" id="PS51194"/>
    </source>
</evidence>
<dbReference type="GO" id="GO:0005524">
    <property type="term" value="F:ATP binding"/>
    <property type="evidence" value="ECO:0007669"/>
    <property type="project" value="UniProtKB-KW"/>
</dbReference>
<feature type="compositionally biased region" description="Polar residues" evidence="17">
    <location>
        <begin position="217"/>
        <end position="231"/>
    </location>
</feature>
<feature type="compositionally biased region" description="Polar residues" evidence="17">
    <location>
        <begin position="241"/>
        <end position="274"/>
    </location>
</feature>
<feature type="domain" description="RLR CTR" evidence="21">
    <location>
        <begin position="1017"/>
        <end position="1150"/>
    </location>
</feature>
<dbReference type="GO" id="GO:0003724">
    <property type="term" value="F:RNA helicase activity"/>
    <property type="evidence" value="ECO:0007669"/>
    <property type="project" value="UniProtKB-EC"/>
</dbReference>
<dbReference type="PROSITE" id="PS50168">
    <property type="entry name" value="DED"/>
    <property type="match status" value="1"/>
</dbReference>
<evidence type="ECO:0000256" key="8">
    <source>
        <dbReference type="ARBA" id="ARBA00022801"/>
    </source>
</evidence>
<dbReference type="InterPro" id="IPR006935">
    <property type="entry name" value="Helicase/UvrB_N"/>
</dbReference>
<keyword evidence="13" id="KW-0694">RNA-binding</keyword>
<dbReference type="GeneID" id="119719217"/>
<protein>
    <recommendedName>
        <fullName evidence="3">RNA helicase</fullName>
        <ecNumber evidence="3">3.6.4.13</ecNumber>
    </recommendedName>
</protein>
<evidence type="ECO:0000256" key="16">
    <source>
        <dbReference type="SAM" id="Coils"/>
    </source>
</evidence>
<dbReference type="InterPro" id="IPR011029">
    <property type="entry name" value="DEATH-like_dom_sf"/>
</dbReference>
<keyword evidence="14" id="KW-0051">Antiviral defense</keyword>
<evidence type="ECO:0000256" key="17">
    <source>
        <dbReference type="SAM" id="MobiDB-lite"/>
    </source>
</evidence>
<keyword evidence="5" id="KW-0399">Innate immunity</keyword>
<dbReference type="SUPFAM" id="SSF47986">
    <property type="entry name" value="DEATH domain"/>
    <property type="match status" value="1"/>
</dbReference>
<dbReference type="SMART" id="SM00487">
    <property type="entry name" value="DEXDc"/>
    <property type="match status" value="1"/>
</dbReference>
<keyword evidence="7" id="KW-0547">Nucleotide-binding</keyword>
<feature type="compositionally biased region" description="Polar residues" evidence="17">
    <location>
        <begin position="300"/>
        <end position="341"/>
    </location>
</feature>
<dbReference type="InterPro" id="IPR041204">
    <property type="entry name" value="RIG-I-like_C"/>
</dbReference>
<feature type="coiled-coil region" evidence="16">
    <location>
        <begin position="976"/>
        <end position="1019"/>
    </location>
</feature>
<evidence type="ECO:0000256" key="13">
    <source>
        <dbReference type="ARBA" id="ARBA00022884"/>
    </source>
</evidence>
<dbReference type="InterPro" id="IPR038557">
    <property type="entry name" value="RLR_C_sf"/>
</dbReference>
<dbReference type="PANTHER" id="PTHR14074">
    <property type="entry name" value="HELICASE WITH DEATH DOMAIN-RELATED"/>
    <property type="match status" value="1"/>
</dbReference>
<evidence type="ECO:0000256" key="6">
    <source>
        <dbReference type="ARBA" id="ARBA00022723"/>
    </source>
</evidence>
<accession>A0A913Z0I8</accession>
<dbReference type="InterPro" id="IPR021673">
    <property type="entry name" value="RLR_CTR"/>
</dbReference>
<evidence type="ECO:0000259" key="19">
    <source>
        <dbReference type="PROSITE" id="PS51192"/>
    </source>
</evidence>
<feature type="region of interest" description="Disordered" evidence="17">
    <location>
        <begin position="92"/>
        <end position="202"/>
    </location>
</feature>
<dbReference type="PANTHER" id="PTHR14074:SF36">
    <property type="entry name" value="RNA HELICASE"/>
    <property type="match status" value="1"/>
</dbReference>
<evidence type="ECO:0000256" key="4">
    <source>
        <dbReference type="ARBA" id="ARBA00022490"/>
    </source>
</evidence>
<name>A0A913Z0I8_PATMI</name>
<dbReference type="InterPro" id="IPR051363">
    <property type="entry name" value="RLR_Helicase"/>
</dbReference>
<dbReference type="PROSITE" id="PS51194">
    <property type="entry name" value="HELICASE_CTER"/>
    <property type="match status" value="1"/>
</dbReference>
<evidence type="ECO:0000313" key="22">
    <source>
        <dbReference type="EnsemblMetazoa" id="XP_038044516.1"/>
    </source>
</evidence>
<dbReference type="GO" id="GO:0005737">
    <property type="term" value="C:cytoplasm"/>
    <property type="evidence" value="ECO:0007669"/>
    <property type="project" value="UniProtKB-SubCell"/>
</dbReference>
<dbReference type="InterPro" id="IPR001650">
    <property type="entry name" value="Helicase_C-like"/>
</dbReference>
<evidence type="ECO:0000256" key="5">
    <source>
        <dbReference type="ARBA" id="ARBA00022588"/>
    </source>
</evidence>
<dbReference type="Pfam" id="PF11648">
    <property type="entry name" value="RIG-I_C-RD"/>
    <property type="match status" value="1"/>
</dbReference>
<dbReference type="GO" id="GO:0003723">
    <property type="term" value="F:RNA binding"/>
    <property type="evidence" value="ECO:0007669"/>
    <property type="project" value="UniProtKB-KW"/>
</dbReference>
<sequence length="1150" mass="128313">MAASSDATVGVSPYRSALHEIGNNLDDKELKSIKFLCMDFLPKSLRETADACDIIEALETQGKISEENPTFLLSLLTKLKREDLKKMFLHEINPGGGQSPDQNIHQVGNPLPTFDPSSPQGLLMTPGHFPPTSPQVKSERPKTLRSHSSGSSSAGQSRAIFKVDGSPISTARDGQSTQDRSFARSTSLQNNPSGQSLHEAASPKVRASLFEEDTYAGSAQFSSQHSGTSGSPGSGFESAKKQNTGNLVQGSTRSSVNRMMRNMSLQESDQSMKASKSPGFPDNDDIETDSPMPVGPRSPPSQSGTGQGRGSATPSRVTPGTGAQSRSNPREMLSSQQSLGSTAWDFLIQSPNRNQPVRESRQPVGISSSHQGQGSTSGPLLDLSTDSPSGTGRAREARNPQGTSSPHHQSASRPLLDRSDGINPQARQERPPPEMAPEDQVRRMNQLFDQQDAREEARAIGRRQPTLRGYQRELAERPLQAFENHIICAPTGSGKTLTAAYICYEYRTWFEANVPDKHFKALFIVNMRHLTVQQRNAFRWYFPNKQDVQTIGEQQSFEDALKLDEAKPAVLMLTAQILVNAMKSDKIDIKDLDMLIFDECHHTDLKHPYNEIMKKYLKQKQRLRRPQRVGVSGPRLPFIIGLSASLGVGNEALSHLLTLCGNMDCKGVVRVLKNLEELEEHVNSPDQDTIEIVSTRVPNDKQFANLLEALMTQIEDQLPDIEEHPLPSHGCQIYEAEAMRRLTDAQKLGDRTAIIVYMYLYEYNRAMMIYDDLRVTDGLSHLEKFHDRRLMTAHDSGPVEEHCHKLFDLNLAEMKRLGRAEDEHSNEKLGKLALLLHGIFTEKPESKGIVLVRMKVATTAVADFIKKSTLLRALPCRVIPQRFVGQGDIEDGCLTEAQQKAVLESFKREDGCNVLVATDIAQEGLDMPACNFVIRYNFVSNEIGTVQSKGRARAEGSQCFLIVESGSLNQKREYDNRNKVKKMIEAMEELEAMTEDQRLDRIQERQNEILEEIRLAEEKAELHQSMTNLDRITVHCKECSAVVCKASELRRKGDAGHVSCISPEFKRWVKEIKYSRPQRFRDSETVGLIKCGTLDCGNQFGTMQNFLNLHPPEGYALKAQSFKIHHEMGGVKTPKMWKKAGFTIKQEKKD</sequence>
<dbReference type="InterPro" id="IPR027417">
    <property type="entry name" value="P-loop_NTPase"/>
</dbReference>
<keyword evidence="11" id="KW-0067">ATP-binding</keyword>
<evidence type="ECO:0000256" key="9">
    <source>
        <dbReference type="ARBA" id="ARBA00022806"/>
    </source>
</evidence>
<dbReference type="PROSITE" id="PS51789">
    <property type="entry name" value="RLR_CTR"/>
    <property type="match status" value="1"/>
</dbReference>
<dbReference type="SMART" id="SM00031">
    <property type="entry name" value="DED"/>
    <property type="match status" value="1"/>
</dbReference>
<dbReference type="AlphaFoldDB" id="A0A913Z0I8"/>
<dbReference type="GO" id="GO:0045087">
    <property type="term" value="P:innate immune response"/>
    <property type="evidence" value="ECO:0007669"/>
    <property type="project" value="UniProtKB-KW"/>
</dbReference>
<dbReference type="Gene3D" id="1.10.533.10">
    <property type="entry name" value="Death Domain, Fas"/>
    <property type="match status" value="1"/>
</dbReference>
<evidence type="ECO:0000256" key="11">
    <source>
        <dbReference type="ARBA" id="ARBA00022840"/>
    </source>
</evidence>
<dbReference type="GO" id="GO:0003677">
    <property type="term" value="F:DNA binding"/>
    <property type="evidence" value="ECO:0007669"/>
    <property type="project" value="InterPro"/>
</dbReference>
<evidence type="ECO:0000256" key="3">
    <source>
        <dbReference type="ARBA" id="ARBA00012552"/>
    </source>
</evidence>
<evidence type="ECO:0000256" key="1">
    <source>
        <dbReference type="ARBA" id="ARBA00004496"/>
    </source>
</evidence>
<dbReference type="Gene3D" id="2.170.150.30">
    <property type="entry name" value="RIG-I-like receptor, C-terminal regulatory domain"/>
    <property type="match status" value="1"/>
</dbReference>
<keyword evidence="10" id="KW-0862">Zinc</keyword>
<organism evidence="22 23">
    <name type="scientific">Patiria miniata</name>
    <name type="common">Bat star</name>
    <name type="synonym">Asterina miniata</name>
    <dbReference type="NCBI Taxonomy" id="46514"/>
    <lineage>
        <taxon>Eukaryota</taxon>
        <taxon>Metazoa</taxon>
        <taxon>Echinodermata</taxon>
        <taxon>Eleutherozoa</taxon>
        <taxon>Asterozoa</taxon>
        <taxon>Asteroidea</taxon>
        <taxon>Valvatacea</taxon>
        <taxon>Valvatida</taxon>
        <taxon>Asterinidae</taxon>
        <taxon>Patiria</taxon>
    </lineage>
</organism>
<dbReference type="Gene3D" id="1.20.1320.30">
    <property type="match status" value="1"/>
</dbReference>
<evidence type="ECO:0000313" key="23">
    <source>
        <dbReference type="Proteomes" id="UP000887568"/>
    </source>
</evidence>